<keyword evidence="3" id="KW-1185">Reference proteome</keyword>
<dbReference type="Proteomes" id="UP001642540">
    <property type="component" value="Unassembled WGS sequence"/>
</dbReference>
<reference evidence="2 3" key="1">
    <citation type="submission" date="2024-08" db="EMBL/GenBank/DDBJ databases">
        <authorList>
            <person name="Cucini C."/>
            <person name="Frati F."/>
        </authorList>
    </citation>
    <scope>NUCLEOTIDE SEQUENCE [LARGE SCALE GENOMIC DNA]</scope>
</reference>
<dbReference type="EMBL" id="CAXLJM020000012">
    <property type="protein sequence ID" value="CAL8077311.1"/>
    <property type="molecule type" value="Genomic_DNA"/>
</dbReference>
<feature type="compositionally biased region" description="Basic and acidic residues" evidence="1">
    <location>
        <begin position="68"/>
        <end position="78"/>
    </location>
</feature>
<protein>
    <submittedName>
        <fullName evidence="2">Uncharacterized protein</fullName>
    </submittedName>
</protein>
<organism evidence="2 3">
    <name type="scientific">Orchesella dallaii</name>
    <dbReference type="NCBI Taxonomy" id="48710"/>
    <lineage>
        <taxon>Eukaryota</taxon>
        <taxon>Metazoa</taxon>
        <taxon>Ecdysozoa</taxon>
        <taxon>Arthropoda</taxon>
        <taxon>Hexapoda</taxon>
        <taxon>Collembola</taxon>
        <taxon>Entomobryomorpha</taxon>
        <taxon>Entomobryoidea</taxon>
        <taxon>Orchesellidae</taxon>
        <taxon>Orchesellinae</taxon>
        <taxon>Orchesella</taxon>
    </lineage>
</organism>
<comment type="caution">
    <text evidence="2">The sequence shown here is derived from an EMBL/GenBank/DDBJ whole genome shotgun (WGS) entry which is preliminary data.</text>
</comment>
<gene>
    <name evidence="2" type="ORF">ODALV1_LOCUS3775</name>
</gene>
<evidence type="ECO:0000256" key="1">
    <source>
        <dbReference type="SAM" id="MobiDB-lite"/>
    </source>
</evidence>
<evidence type="ECO:0000313" key="2">
    <source>
        <dbReference type="EMBL" id="CAL8077311.1"/>
    </source>
</evidence>
<proteinExistence type="predicted"/>
<evidence type="ECO:0000313" key="3">
    <source>
        <dbReference type="Proteomes" id="UP001642540"/>
    </source>
</evidence>
<feature type="region of interest" description="Disordered" evidence="1">
    <location>
        <begin position="42"/>
        <end position="78"/>
    </location>
</feature>
<name>A0ABP1PU19_9HEXA</name>
<accession>A0ABP1PU19</accession>
<sequence length="125" mass="14125">MLNEQEKKVENVSANKKAEKVVGNDITQDEVCKRKATTPLNQAKVFPNQDRDLPLQDAKTLPTVSESEGEKEKLDAEKREIEDDKRLANFIGKATENQKPKRDLEQDLYVSDTSGIGRRINVVKS</sequence>